<evidence type="ECO:0000313" key="1">
    <source>
        <dbReference type="EMBL" id="HJF29133.1"/>
    </source>
</evidence>
<dbReference type="InterPro" id="IPR014054">
    <property type="entry name" value="Phage_regulatory_Rha"/>
</dbReference>
<accession>A0A9D3A0A5</accession>
<comment type="caution">
    <text evidence="1">The sequence shown here is derived from an EMBL/GenBank/DDBJ whole genome shotgun (WGS) entry which is preliminary data.</text>
</comment>
<dbReference type="EMBL" id="DYWX01000142">
    <property type="protein sequence ID" value="HJF29133.1"/>
    <property type="molecule type" value="Genomic_DNA"/>
</dbReference>
<dbReference type="Proteomes" id="UP000787156">
    <property type="component" value="Unassembled WGS sequence"/>
</dbReference>
<dbReference type="Pfam" id="PF09669">
    <property type="entry name" value="Phage_pRha"/>
    <property type="match status" value="1"/>
</dbReference>
<reference evidence="1" key="1">
    <citation type="journal article" date="2021" name="PeerJ">
        <title>Extensive microbial diversity within the chicken gut microbiome revealed by metagenomics and culture.</title>
        <authorList>
            <person name="Gilroy R."/>
            <person name="Ravi A."/>
            <person name="Getino M."/>
            <person name="Pursley I."/>
            <person name="Horton D.L."/>
            <person name="Alikhan N.F."/>
            <person name="Baker D."/>
            <person name="Gharbi K."/>
            <person name="Hall N."/>
            <person name="Watson M."/>
            <person name="Adriaenssens E.M."/>
            <person name="Foster-Nyarko E."/>
            <person name="Jarju S."/>
            <person name="Secka A."/>
            <person name="Antonio M."/>
            <person name="Oren A."/>
            <person name="Chaudhuri R.R."/>
            <person name="La Ragione R."/>
            <person name="Hildebrand F."/>
            <person name="Pallen M.J."/>
        </authorList>
    </citation>
    <scope>NUCLEOTIDE SEQUENCE</scope>
    <source>
        <strain evidence="1">CHK135-1449</strain>
    </source>
</reference>
<gene>
    <name evidence="1" type="ORF">K8V79_13035</name>
</gene>
<evidence type="ECO:0000313" key="2">
    <source>
        <dbReference type="Proteomes" id="UP000787156"/>
    </source>
</evidence>
<proteinExistence type="predicted"/>
<dbReference type="AlphaFoldDB" id="A0A9D3A0A5"/>
<dbReference type="NCBIfam" id="TIGR02681">
    <property type="entry name" value="phage_pRha"/>
    <property type="match status" value="1"/>
</dbReference>
<sequence>MNMQILTRNEGLVKVSQRNESKEVTTTSLKVAEFFNKRHTEVLRTIQNLECSPEFRQRNFASAEYLDKQGKPRPMIEMTKDGFTFIAMGFTGKEAAKFKEDYINAFNEMHNFLNSEQLSLIAQFNKALLEFEQASDIASQAGRTLSVFGRKIKPLAAEKVATLESQLQPQLFGGEA</sequence>
<name>A0A9D3A0A5_ACILW</name>
<organism evidence="1 2">
    <name type="scientific">Acinetobacter lwoffii</name>
    <dbReference type="NCBI Taxonomy" id="28090"/>
    <lineage>
        <taxon>Bacteria</taxon>
        <taxon>Pseudomonadati</taxon>
        <taxon>Pseudomonadota</taxon>
        <taxon>Gammaproteobacteria</taxon>
        <taxon>Moraxellales</taxon>
        <taxon>Moraxellaceae</taxon>
        <taxon>Acinetobacter</taxon>
    </lineage>
</organism>
<reference evidence="1" key="2">
    <citation type="submission" date="2021-09" db="EMBL/GenBank/DDBJ databases">
        <authorList>
            <person name="Gilroy R."/>
        </authorList>
    </citation>
    <scope>NUCLEOTIDE SEQUENCE</scope>
    <source>
        <strain evidence="1">CHK135-1449</strain>
    </source>
</reference>
<protein>
    <submittedName>
        <fullName evidence="1">Rha family transcriptional regulator</fullName>
    </submittedName>
</protein>